<comment type="similarity">
    <text evidence="1 4">Belongs to the universal ribosomal protein uL16 family.</text>
</comment>
<dbReference type="SUPFAM" id="SSF54686">
    <property type="entry name" value="Ribosomal protein L16p/L10e"/>
    <property type="match status" value="1"/>
</dbReference>
<dbReference type="GO" id="GO:1990904">
    <property type="term" value="C:ribonucleoprotein complex"/>
    <property type="evidence" value="ECO:0007669"/>
    <property type="project" value="UniProtKB-KW"/>
</dbReference>
<dbReference type="Gene3D" id="3.90.1170.10">
    <property type="entry name" value="Ribosomal protein L10e/L16"/>
    <property type="match status" value="1"/>
</dbReference>
<dbReference type="GO" id="GO:0005840">
    <property type="term" value="C:ribosome"/>
    <property type="evidence" value="ECO:0007669"/>
    <property type="project" value="UniProtKB-KW"/>
</dbReference>
<keyword evidence="2 4" id="KW-0689">Ribosomal protein</keyword>
<sequence>MPERPAHCYRYFDTPPYTRLEYIKSIPQPKITRFEYGNPKGNFNKKLTLVPLEAGQIRHNALEAARIITTKYLSAKIGENNYYMRIRVFPHHILRENKMMAFAGADRLQDGMRKAFGKPVSRAARVKPFQPIIEVYVPEDKVEVAKEALRRASSKLPMPSRILE</sequence>
<evidence type="ECO:0000313" key="8">
    <source>
        <dbReference type="Proteomes" id="UP000317265"/>
    </source>
</evidence>
<protein>
    <recommendedName>
        <fullName evidence="4">Large ribosomal subunit protein uL16</fullName>
    </recommendedName>
</protein>
<dbReference type="GO" id="GO:0003735">
    <property type="term" value="F:structural constituent of ribosome"/>
    <property type="evidence" value="ECO:0007669"/>
    <property type="project" value="InterPro"/>
</dbReference>
<evidence type="ECO:0000313" key="7">
    <source>
        <dbReference type="Proteomes" id="UP000316080"/>
    </source>
</evidence>
<proteinExistence type="inferred from homology"/>
<gene>
    <name evidence="4" type="primary">rpl10e</name>
    <name evidence="6" type="ORF">DSO09_06365</name>
    <name evidence="5" type="ORF">EF809_00880</name>
</gene>
<comment type="caution">
    <text evidence="6">The sequence shown here is derived from an EMBL/GenBank/DDBJ whole genome shotgun (WGS) entry which is preliminary data.</text>
</comment>
<dbReference type="InterPro" id="IPR036920">
    <property type="entry name" value="Ribosomal_uL16_sf"/>
</dbReference>
<evidence type="ECO:0000256" key="2">
    <source>
        <dbReference type="ARBA" id="ARBA00022980"/>
    </source>
</evidence>
<evidence type="ECO:0000256" key="1">
    <source>
        <dbReference type="ARBA" id="ARBA00008931"/>
    </source>
</evidence>
<evidence type="ECO:0000313" key="6">
    <source>
        <dbReference type="EMBL" id="TDA37713.1"/>
    </source>
</evidence>
<dbReference type="HAMAP" id="MF_00448">
    <property type="entry name" value="Ribosomal_uL16_arch"/>
    <property type="match status" value="1"/>
</dbReference>
<dbReference type="Pfam" id="PF00252">
    <property type="entry name" value="Ribosomal_L16"/>
    <property type="match status" value="1"/>
</dbReference>
<dbReference type="GO" id="GO:0006412">
    <property type="term" value="P:translation"/>
    <property type="evidence" value="ECO:0007669"/>
    <property type="project" value="UniProtKB-UniRule"/>
</dbReference>
<organism evidence="6 8">
    <name type="scientific">Thermoproteota archaeon</name>
    <dbReference type="NCBI Taxonomy" id="2056631"/>
    <lineage>
        <taxon>Archaea</taxon>
        <taxon>Thermoproteota</taxon>
    </lineage>
</organism>
<dbReference type="PANTHER" id="PTHR11726">
    <property type="entry name" value="60S RIBOSOMAL PROTEIN L10"/>
    <property type="match status" value="1"/>
</dbReference>
<evidence type="ECO:0000256" key="3">
    <source>
        <dbReference type="ARBA" id="ARBA00023274"/>
    </source>
</evidence>
<dbReference type="InterPro" id="IPR016180">
    <property type="entry name" value="Ribosomal_uL16_dom"/>
</dbReference>
<dbReference type="AlphaFoldDB" id="A0A523B9V1"/>
<evidence type="ECO:0000256" key="4">
    <source>
        <dbReference type="HAMAP-Rule" id="MF_00448"/>
    </source>
</evidence>
<reference evidence="5 7" key="2">
    <citation type="journal article" date="2019" name="Nat. Microbiol.">
        <title>Wide diversity of methane and short-chain alkane metabolisms in uncultured archaea.</title>
        <authorList>
            <person name="Borrel G."/>
            <person name="Adam P.S."/>
            <person name="McKay L.J."/>
            <person name="Chen L.X."/>
            <person name="Sierra-Garcia I.N."/>
            <person name="Sieber C.M."/>
            <person name="Letourneur Q."/>
            <person name="Ghozlane A."/>
            <person name="Andersen G.L."/>
            <person name="Li W.J."/>
            <person name="Hallam S.J."/>
            <person name="Muyzer G."/>
            <person name="de Oliveira V.M."/>
            <person name="Inskeep W.P."/>
            <person name="Banfield J.F."/>
            <person name="Gribaldo S."/>
        </authorList>
    </citation>
    <scope>NUCLEOTIDE SEQUENCE [LARGE SCALE GENOMIC DNA]</scope>
    <source>
        <strain evidence="5">Verst-YHS</strain>
    </source>
</reference>
<dbReference type="InterPro" id="IPR022981">
    <property type="entry name" value="Ribosomal_uL16_arc"/>
</dbReference>
<dbReference type="Proteomes" id="UP000317265">
    <property type="component" value="Unassembled WGS sequence"/>
</dbReference>
<dbReference type="InterPro" id="IPR001197">
    <property type="entry name" value="Ribosomal_uL16_euk_arch"/>
</dbReference>
<keyword evidence="3 4" id="KW-0687">Ribonucleoprotein</keyword>
<dbReference type="InterPro" id="IPR018255">
    <property type="entry name" value="Ribosomal_uL16_CS_euk_arc"/>
</dbReference>
<reference evidence="6 8" key="1">
    <citation type="journal article" date="2019" name="Nat. Microbiol.">
        <title>Expanding anaerobic alkane metabolism in the domain of Archaea.</title>
        <authorList>
            <person name="Wang Y."/>
            <person name="Wegener G."/>
            <person name="Hou J."/>
            <person name="Wang F."/>
            <person name="Xiao X."/>
        </authorList>
    </citation>
    <scope>NUCLEOTIDE SEQUENCE [LARGE SCALE GENOMIC DNA]</scope>
    <source>
        <strain evidence="6">WYZ-LMO11</strain>
    </source>
</reference>
<dbReference type="EMBL" id="RXIH01000007">
    <property type="protein sequence ID" value="RZN57404.1"/>
    <property type="molecule type" value="Genomic_DNA"/>
</dbReference>
<dbReference type="CDD" id="cd01433">
    <property type="entry name" value="Ribosomal_L16_L10e"/>
    <property type="match status" value="1"/>
</dbReference>
<evidence type="ECO:0000313" key="5">
    <source>
        <dbReference type="EMBL" id="RZN57404.1"/>
    </source>
</evidence>
<dbReference type="InterPro" id="IPR047873">
    <property type="entry name" value="Ribosomal_uL16"/>
</dbReference>
<dbReference type="PROSITE" id="PS01257">
    <property type="entry name" value="RIBOSOMAL_L10E"/>
    <property type="match status" value="1"/>
</dbReference>
<dbReference type="Proteomes" id="UP000316080">
    <property type="component" value="Unassembled WGS sequence"/>
</dbReference>
<dbReference type="NCBIfam" id="NF003236">
    <property type="entry name" value="PRK04199.1-1"/>
    <property type="match status" value="1"/>
</dbReference>
<accession>A0A523B9V1</accession>
<name>A0A523B9V1_9CREN</name>
<dbReference type="NCBIfam" id="NF003239">
    <property type="entry name" value="PRK04199.1-4"/>
    <property type="match status" value="1"/>
</dbReference>
<dbReference type="PIRSF" id="PIRSF005590">
    <property type="entry name" value="Ribosomal_L10"/>
    <property type="match status" value="1"/>
</dbReference>
<dbReference type="EMBL" id="QNVI01000065">
    <property type="protein sequence ID" value="TDA37713.1"/>
    <property type="molecule type" value="Genomic_DNA"/>
</dbReference>